<dbReference type="FunFam" id="1.10.10.60:FF:000009">
    <property type="entry name" value="transcription factor MYB1R1"/>
    <property type="match status" value="1"/>
</dbReference>
<dbReference type="Pfam" id="PF00249">
    <property type="entry name" value="Myb_DNA-binding"/>
    <property type="match status" value="1"/>
</dbReference>
<dbReference type="InterPro" id="IPR052245">
    <property type="entry name" value="Plant_Stress_Dev_TF"/>
</dbReference>
<evidence type="ECO:0000259" key="7">
    <source>
        <dbReference type="PROSITE" id="PS50090"/>
    </source>
</evidence>
<feature type="domain" description="Myb-like" evidence="7">
    <location>
        <begin position="79"/>
        <end position="131"/>
    </location>
</feature>
<evidence type="ECO:0000259" key="8">
    <source>
        <dbReference type="PROSITE" id="PS51293"/>
    </source>
</evidence>
<dbReference type="GO" id="GO:0009723">
    <property type="term" value="P:response to ethylene"/>
    <property type="evidence" value="ECO:0007669"/>
    <property type="project" value="TreeGrafter"/>
</dbReference>
<feature type="domain" description="HTH myb-type" evidence="9">
    <location>
        <begin position="79"/>
        <end position="135"/>
    </location>
</feature>
<dbReference type="OrthoDB" id="118550at2759"/>
<dbReference type="InterPro" id="IPR001005">
    <property type="entry name" value="SANT/Myb"/>
</dbReference>
<evidence type="ECO:0000256" key="2">
    <source>
        <dbReference type="ARBA" id="ARBA00023015"/>
    </source>
</evidence>
<dbReference type="GO" id="GO:0009739">
    <property type="term" value="P:response to gibberellin"/>
    <property type="evidence" value="ECO:0007669"/>
    <property type="project" value="TreeGrafter"/>
</dbReference>
<dbReference type="SUPFAM" id="SSF46689">
    <property type="entry name" value="Homeodomain-like"/>
    <property type="match status" value="1"/>
</dbReference>
<keyword evidence="5" id="KW-0539">Nucleus</keyword>
<proteinExistence type="predicted"/>
<dbReference type="InterPro" id="IPR017884">
    <property type="entry name" value="SANT_dom"/>
</dbReference>
<dbReference type="NCBIfam" id="TIGR01557">
    <property type="entry name" value="myb_SHAQKYF"/>
    <property type="match status" value="1"/>
</dbReference>
<dbReference type="PANTHER" id="PTHR44191">
    <property type="entry name" value="TRANSCRIPTION FACTOR KUA1"/>
    <property type="match status" value="1"/>
</dbReference>
<dbReference type="GO" id="GO:0005634">
    <property type="term" value="C:nucleus"/>
    <property type="evidence" value="ECO:0007669"/>
    <property type="project" value="UniProtKB-SubCell"/>
</dbReference>
<comment type="caution">
    <text evidence="10">The sequence shown here is derived from an EMBL/GenBank/DDBJ whole genome shotgun (WGS) entry which is preliminary data.</text>
</comment>
<keyword evidence="2" id="KW-0805">Transcription regulation</keyword>
<evidence type="ECO:0000259" key="9">
    <source>
        <dbReference type="PROSITE" id="PS51294"/>
    </source>
</evidence>
<protein>
    <submittedName>
        <fullName evidence="10">Protein REVEILLE 6-like protein</fullName>
    </submittedName>
</protein>
<dbReference type="GO" id="GO:0003677">
    <property type="term" value="F:DNA binding"/>
    <property type="evidence" value="ECO:0007669"/>
    <property type="project" value="UniProtKB-KW"/>
</dbReference>
<dbReference type="Gene3D" id="1.10.10.60">
    <property type="entry name" value="Homeodomain-like"/>
    <property type="match status" value="1"/>
</dbReference>
<dbReference type="InterPro" id="IPR006447">
    <property type="entry name" value="Myb_dom_plants"/>
</dbReference>
<dbReference type="PROSITE" id="PS50090">
    <property type="entry name" value="MYB_LIKE"/>
    <property type="match status" value="1"/>
</dbReference>
<organism evidence="10 11">
    <name type="scientific">Carex littledalei</name>
    <dbReference type="NCBI Taxonomy" id="544730"/>
    <lineage>
        <taxon>Eukaryota</taxon>
        <taxon>Viridiplantae</taxon>
        <taxon>Streptophyta</taxon>
        <taxon>Embryophyta</taxon>
        <taxon>Tracheophyta</taxon>
        <taxon>Spermatophyta</taxon>
        <taxon>Magnoliopsida</taxon>
        <taxon>Liliopsida</taxon>
        <taxon>Poales</taxon>
        <taxon>Cyperaceae</taxon>
        <taxon>Cyperoideae</taxon>
        <taxon>Cariceae</taxon>
        <taxon>Carex</taxon>
        <taxon>Carex subgen. Euthyceras</taxon>
    </lineage>
</organism>
<evidence type="ECO:0000256" key="4">
    <source>
        <dbReference type="ARBA" id="ARBA00023163"/>
    </source>
</evidence>
<feature type="compositionally biased region" description="Basic and acidic residues" evidence="6">
    <location>
        <begin position="77"/>
        <end position="89"/>
    </location>
</feature>
<dbReference type="GO" id="GO:0009744">
    <property type="term" value="P:response to sucrose"/>
    <property type="evidence" value="ECO:0007669"/>
    <property type="project" value="UniProtKB-ARBA"/>
</dbReference>
<dbReference type="CDD" id="cd00167">
    <property type="entry name" value="SANT"/>
    <property type="match status" value="1"/>
</dbReference>
<keyword evidence="3" id="KW-0238">DNA-binding</keyword>
<dbReference type="PROSITE" id="PS51293">
    <property type="entry name" value="SANT"/>
    <property type="match status" value="1"/>
</dbReference>
<evidence type="ECO:0000256" key="3">
    <source>
        <dbReference type="ARBA" id="ARBA00023125"/>
    </source>
</evidence>
<dbReference type="InterPro" id="IPR017930">
    <property type="entry name" value="Myb_dom"/>
</dbReference>
<keyword evidence="4" id="KW-0804">Transcription</keyword>
<sequence length="264" mass="28917">MEKGLKLFGVQIFRELEEVEEREEEEEEEEVMRKCASMGNLVSCAVGSTGENGGGENSGYHSDGGLLKSSRKKRRSAAQERKRGVPWTEEEHRTFLAGLERLGKGDWRGISRNFVTTRTPTQVASHAQKYFLRQSNPSKKKRRSSLFDVQLTRKVAVPEASTGFAKKPSEMIREENFPISPCNNMVASGGILIPNFGNGPSLYSGSAKDISSANKGPPLSLAPPVRVSRQFDNPTVESTNLELSISLSLSTISSHSTTGAIKVL</sequence>
<dbReference type="PANTHER" id="PTHR44191:SF61">
    <property type="entry name" value="OS08G0151000 PROTEIN"/>
    <property type="match status" value="1"/>
</dbReference>
<dbReference type="InterPro" id="IPR009057">
    <property type="entry name" value="Homeodomain-like_sf"/>
</dbReference>
<dbReference type="GO" id="GO:0003700">
    <property type="term" value="F:DNA-binding transcription factor activity"/>
    <property type="evidence" value="ECO:0007669"/>
    <property type="project" value="UniProtKB-ARBA"/>
</dbReference>
<evidence type="ECO:0000256" key="5">
    <source>
        <dbReference type="ARBA" id="ARBA00023242"/>
    </source>
</evidence>
<comment type="subcellular location">
    <subcellularLocation>
        <location evidence="1">Nucleus</location>
    </subcellularLocation>
</comment>
<dbReference type="SMART" id="SM00717">
    <property type="entry name" value="SANT"/>
    <property type="match status" value="1"/>
</dbReference>
<dbReference type="PROSITE" id="PS51294">
    <property type="entry name" value="HTH_MYB"/>
    <property type="match status" value="1"/>
</dbReference>
<feature type="region of interest" description="Disordered" evidence="6">
    <location>
        <begin position="44"/>
        <end position="89"/>
    </location>
</feature>
<dbReference type="EMBL" id="SWLB01000008">
    <property type="protein sequence ID" value="KAF3336090.1"/>
    <property type="molecule type" value="Genomic_DNA"/>
</dbReference>
<evidence type="ECO:0000256" key="1">
    <source>
        <dbReference type="ARBA" id="ARBA00004123"/>
    </source>
</evidence>
<evidence type="ECO:0000313" key="10">
    <source>
        <dbReference type="EMBL" id="KAF3336090.1"/>
    </source>
</evidence>
<accession>A0A833VPN1</accession>
<reference evidence="10" key="1">
    <citation type="submission" date="2020-01" db="EMBL/GenBank/DDBJ databases">
        <title>Genome sequence of Kobresia littledalei, the first chromosome-level genome in the family Cyperaceae.</title>
        <authorList>
            <person name="Qu G."/>
        </authorList>
    </citation>
    <scope>NUCLEOTIDE SEQUENCE</scope>
    <source>
        <strain evidence="10">C.B.Clarke</strain>
        <tissue evidence="10">Leaf</tissue>
    </source>
</reference>
<name>A0A833VPN1_9POAL</name>
<keyword evidence="11" id="KW-1185">Reference proteome</keyword>
<dbReference type="Proteomes" id="UP000623129">
    <property type="component" value="Unassembled WGS sequence"/>
</dbReference>
<gene>
    <name evidence="10" type="ORF">FCM35_KLT20597</name>
</gene>
<dbReference type="AlphaFoldDB" id="A0A833VPN1"/>
<feature type="domain" description="SANT" evidence="8">
    <location>
        <begin position="82"/>
        <end position="135"/>
    </location>
</feature>
<evidence type="ECO:0000313" key="11">
    <source>
        <dbReference type="Proteomes" id="UP000623129"/>
    </source>
</evidence>
<evidence type="ECO:0000256" key="6">
    <source>
        <dbReference type="SAM" id="MobiDB-lite"/>
    </source>
</evidence>